<comment type="similarity">
    <text evidence="5">Belongs to the PPase family.</text>
</comment>
<dbReference type="PROSITE" id="PS00387">
    <property type="entry name" value="PPASE"/>
    <property type="match status" value="1"/>
</dbReference>
<dbReference type="PANTHER" id="PTHR10286">
    <property type="entry name" value="INORGANIC PYROPHOSPHATASE"/>
    <property type="match status" value="1"/>
</dbReference>
<dbReference type="InterPro" id="IPR008162">
    <property type="entry name" value="Pyrophosphatase"/>
</dbReference>
<dbReference type="Proteomes" id="UP000251088">
    <property type="component" value="Unassembled WGS sequence"/>
</dbReference>
<gene>
    <name evidence="7" type="primary">ppa_2</name>
    <name evidence="5" type="synonym">ppa</name>
    <name evidence="7" type="ORF">NCTC9128_07016</name>
</gene>
<dbReference type="GO" id="GO:0005737">
    <property type="term" value="C:cytoplasm"/>
    <property type="evidence" value="ECO:0007669"/>
    <property type="project" value="UniProtKB-SubCell"/>
</dbReference>
<dbReference type="Pfam" id="PF00719">
    <property type="entry name" value="Pyrophosphatase"/>
    <property type="match status" value="1"/>
</dbReference>
<comment type="subunit">
    <text evidence="5">Homohexamer.</text>
</comment>
<evidence type="ECO:0000256" key="5">
    <source>
        <dbReference type="HAMAP-Rule" id="MF_00209"/>
    </source>
</evidence>
<feature type="chain" id="PRO_5015932592" description="Inorganic pyrophosphatase" evidence="6">
    <location>
        <begin position="21"/>
        <end position="270"/>
    </location>
</feature>
<feature type="binding site" evidence="5">
    <location>
        <position position="75"/>
    </location>
    <ligand>
        <name>substrate</name>
    </ligand>
</feature>
<feature type="binding site" evidence="5">
    <location>
        <position position="161"/>
    </location>
    <ligand>
        <name>substrate</name>
    </ligand>
</feature>
<reference evidence="7 8" key="1">
    <citation type="submission" date="2018-06" db="EMBL/GenBank/DDBJ databases">
        <authorList>
            <consortium name="Pathogen Informatics"/>
            <person name="Doyle S."/>
        </authorList>
    </citation>
    <scope>NUCLEOTIDE SEQUENCE [LARGE SCALE GENOMIC DNA]</scope>
    <source>
        <strain evidence="7 8">NCTC9128</strain>
    </source>
</reference>
<dbReference type="GO" id="GO:0004427">
    <property type="term" value="F:inorganic diphosphate phosphatase activity"/>
    <property type="evidence" value="ECO:0007669"/>
    <property type="project" value="UniProtKB-UniRule"/>
</dbReference>
<name>A0A2X3F130_KLEPN</name>
<comment type="function">
    <text evidence="5">Catalyzes the hydrolysis of inorganic pyrophosphate (PPi) forming two phosphate ions.</text>
</comment>
<organism evidence="7 8">
    <name type="scientific">Klebsiella pneumoniae</name>
    <dbReference type="NCBI Taxonomy" id="573"/>
    <lineage>
        <taxon>Bacteria</taxon>
        <taxon>Pseudomonadati</taxon>
        <taxon>Pseudomonadota</taxon>
        <taxon>Gammaproteobacteria</taxon>
        <taxon>Enterobacterales</taxon>
        <taxon>Enterobacteriaceae</taxon>
        <taxon>Klebsiella/Raoultella group</taxon>
        <taxon>Klebsiella</taxon>
        <taxon>Klebsiella pneumoniae complex</taxon>
    </lineage>
</organism>
<evidence type="ECO:0000256" key="6">
    <source>
        <dbReference type="SAM" id="SignalP"/>
    </source>
</evidence>
<feature type="binding site" evidence="5">
    <location>
        <position position="85"/>
    </location>
    <ligand>
        <name>Mg(2+)</name>
        <dbReference type="ChEBI" id="CHEBI:18420"/>
        <label>1</label>
    </ligand>
</feature>
<keyword evidence="5" id="KW-0963">Cytoplasm</keyword>
<comment type="cofactor">
    <cofactor evidence="1 5">
        <name>Mg(2+)</name>
        <dbReference type="ChEBI" id="CHEBI:18420"/>
    </cofactor>
</comment>
<dbReference type="EMBL" id="UAWN01000016">
    <property type="protein sequence ID" value="SQC41004.1"/>
    <property type="molecule type" value="Genomic_DNA"/>
</dbReference>
<dbReference type="InterPro" id="IPR036649">
    <property type="entry name" value="Pyrophosphatase_sf"/>
</dbReference>
<keyword evidence="4 5" id="KW-0460">Magnesium</keyword>
<evidence type="ECO:0000256" key="1">
    <source>
        <dbReference type="ARBA" id="ARBA00001946"/>
    </source>
</evidence>
<dbReference type="HAMAP" id="MF_00209">
    <property type="entry name" value="Inorganic_PPase"/>
    <property type="match status" value="1"/>
</dbReference>
<evidence type="ECO:0000256" key="2">
    <source>
        <dbReference type="ARBA" id="ARBA00022723"/>
    </source>
</evidence>
<dbReference type="EC" id="3.6.1.1" evidence="5"/>
<evidence type="ECO:0000313" key="7">
    <source>
        <dbReference type="EMBL" id="SQC41004.1"/>
    </source>
</evidence>
<sequence length="270" mass="29659">MHLVKTILTAGLLLSAAAQAHNVLEFPQPENNPEEFYAVTEIPTGGIIKYETDAKTGFIVADRFQSMPVAYPANYGSLTQSLAGDGDPLDVVFYTRAPMAPGTLIKLRAIGVLKMIDGGEKDDKIIAVPASKIDPTYDDIKTISDLPKIEQQRLEAFFRVYKELPEGRKKVELAGFNDAAAAKQEIKSAWEAGRRRTRNNIHRGRCPAPAAFAFTIPVAAKSHVTRHTSHVTRHTTTLIPPYCILTQDEGDGCIVQPFHFLDPPLCLIPP</sequence>
<dbReference type="GO" id="GO:0000287">
    <property type="term" value="F:magnesium ion binding"/>
    <property type="evidence" value="ECO:0007669"/>
    <property type="project" value="UniProtKB-UniRule"/>
</dbReference>
<keyword evidence="2 5" id="KW-0479">Metal-binding</keyword>
<feature type="binding site" evidence="5">
    <location>
        <position position="49"/>
    </location>
    <ligand>
        <name>substrate</name>
    </ligand>
</feature>
<feature type="binding site" evidence="5">
    <location>
        <position position="90"/>
    </location>
    <ligand>
        <name>Mg(2+)</name>
        <dbReference type="ChEBI" id="CHEBI:18420"/>
        <label>1</label>
    </ligand>
</feature>
<keyword evidence="6" id="KW-0732">Signal</keyword>
<feature type="signal peptide" evidence="6">
    <location>
        <begin position="1"/>
        <end position="20"/>
    </location>
</feature>
<accession>A0A2X3F130</accession>
<feature type="binding site" evidence="5">
    <location>
        <position position="90"/>
    </location>
    <ligand>
        <name>Mg(2+)</name>
        <dbReference type="ChEBI" id="CHEBI:18420"/>
        <label>2</label>
    </ligand>
</feature>
<comment type="catalytic activity">
    <reaction evidence="5">
        <text>diphosphate + H2O = 2 phosphate + H(+)</text>
        <dbReference type="Rhea" id="RHEA:24576"/>
        <dbReference type="ChEBI" id="CHEBI:15377"/>
        <dbReference type="ChEBI" id="CHEBI:15378"/>
        <dbReference type="ChEBI" id="CHEBI:33019"/>
        <dbReference type="ChEBI" id="CHEBI:43474"/>
        <dbReference type="EC" id="3.6.1.1"/>
    </reaction>
</comment>
<proteinExistence type="inferred from homology"/>
<evidence type="ECO:0000256" key="3">
    <source>
        <dbReference type="ARBA" id="ARBA00022801"/>
    </source>
</evidence>
<dbReference type="Gene3D" id="3.90.80.10">
    <property type="entry name" value="Inorganic pyrophosphatase"/>
    <property type="match status" value="1"/>
</dbReference>
<evidence type="ECO:0000313" key="8">
    <source>
        <dbReference type="Proteomes" id="UP000251088"/>
    </source>
</evidence>
<comment type="subcellular location">
    <subcellularLocation>
        <location evidence="5">Cytoplasm</location>
    </subcellularLocation>
</comment>
<keyword evidence="3 5" id="KW-0378">Hydrolase</keyword>
<feature type="binding site" evidence="5">
    <location>
        <position position="122"/>
    </location>
    <ligand>
        <name>Mg(2+)</name>
        <dbReference type="ChEBI" id="CHEBI:18420"/>
        <label>1</label>
    </ligand>
</feature>
<feature type="binding site" evidence="5">
    <location>
        <position position="63"/>
    </location>
    <ligand>
        <name>substrate</name>
    </ligand>
</feature>
<dbReference type="SUPFAM" id="SSF50324">
    <property type="entry name" value="Inorganic pyrophosphatase"/>
    <property type="match status" value="1"/>
</dbReference>
<dbReference type="GO" id="GO:0006796">
    <property type="term" value="P:phosphate-containing compound metabolic process"/>
    <property type="evidence" value="ECO:0007669"/>
    <property type="project" value="InterPro"/>
</dbReference>
<dbReference type="AlphaFoldDB" id="A0A2X3F130"/>
<evidence type="ECO:0000256" key="4">
    <source>
        <dbReference type="ARBA" id="ARBA00022842"/>
    </source>
</evidence>
<protein>
    <recommendedName>
        <fullName evidence="5">Inorganic pyrophosphatase</fullName>
        <ecNumber evidence="5">3.6.1.1</ecNumber>
    </recommendedName>
    <alternativeName>
        <fullName evidence="5">Pyrophosphate phospho-hydrolase</fullName>
        <shortName evidence="5">PPase</shortName>
    </alternativeName>
</protein>
<dbReference type="CDD" id="cd00412">
    <property type="entry name" value="pyrophosphatase"/>
    <property type="match status" value="1"/>
</dbReference>